<dbReference type="Proteomes" id="UP000294848">
    <property type="component" value="Unassembled WGS sequence"/>
</dbReference>
<gene>
    <name evidence="1" type="ORF">DET52_107227</name>
</gene>
<protein>
    <submittedName>
        <fullName evidence="1">Uncharacterized protein</fullName>
    </submittedName>
</protein>
<dbReference type="EMBL" id="SNWI01000007">
    <property type="protein sequence ID" value="TDN99095.1"/>
    <property type="molecule type" value="Genomic_DNA"/>
</dbReference>
<reference evidence="1 2" key="1">
    <citation type="submission" date="2019-03" db="EMBL/GenBank/DDBJ databases">
        <title>Freshwater and sediment microbial communities from various areas in North America, analyzing microbe dynamics in response to fracking.</title>
        <authorList>
            <person name="Lamendella R."/>
        </authorList>
    </citation>
    <scope>NUCLEOTIDE SEQUENCE [LARGE SCALE GENOMIC DNA]</scope>
    <source>
        <strain evidence="1 2">114D</strain>
    </source>
</reference>
<evidence type="ECO:0000313" key="2">
    <source>
        <dbReference type="Proteomes" id="UP000294848"/>
    </source>
</evidence>
<proteinExistence type="predicted"/>
<sequence length="42" mass="4539">MLASGNKKGCWVVYVKVCCLSSALTGLCEMTTKQQIAESDNK</sequence>
<dbReference type="AlphaFoldDB" id="A0A4R6GWF8"/>
<evidence type="ECO:0000313" key="1">
    <source>
        <dbReference type="EMBL" id="TDN99095.1"/>
    </source>
</evidence>
<organism evidence="1 2">
    <name type="scientific">Sunxiuqinia elliptica</name>
    <dbReference type="NCBI Taxonomy" id="655355"/>
    <lineage>
        <taxon>Bacteria</taxon>
        <taxon>Pseudomonadati</taxon>
        <taxon>Bacteroidota</taxon>
        <taxon>Bacteroidia</taxon>
        <taxon>Marinilabiliales</taxon>
        <taxon>Prolixibacteraceae</taxon>
        <taxon>Sunxiuqinia</taxon>
    </lineage>
</organism>
<accession>A0A4R6GWF8</accession>
<name>A0A4R6GWF8_9BACT</name>
<comment type="caution">
    <text evidence="1">The sequence shown here is derived from an EMBL/GenBank/DDBJ whole genome shotgun (WGS) entry which is preliminary data.</text>
</comment>